<reference evidence="3 4" key="2">
    <citation type="submission" date="2020-04" db="EMBL/GenBank/DDBJ databases">
        <title>Genome sequencing and assembly of multiple isolates from the Colletotrichum gloeosporioides species complex.</title>
        <authorList>
            <person name="Gan P."/>
            <person name="Shirasu K."/>
        </authorList>
    </citation>
    <scope>NUCLEOTIDE SEQUENCE [LARGE SCALE GENOMIC DNA]</scope>
    <source>
        <strain evidence="3 4">Nara gc5</strain>
    </source>
</reference>
<dbReference type="Proteomes" id="UP000011096">
    <property type="component" value="Unassembled WGS sequence"/>
</dbReference>
<dbReference type="GO" id="GO:0016020">
    <property type="term" value="C:membrane"/>
    <property type="evidence" value="ECO:0007669"/>
    <property type="project" value="TreeGrafter"/>
</dbReference>
<evidence type="ECO:0000313" key="3">
    <source>
        <dbReference type="EMBL" id="KAF4478301.1"/>
    </source>
</evidence>
<dbReference type="GeneID" id="43607652"/>
<dbReference type="InterPro" id="IPR029058">
    <property type="entry name" value="AB_hydrolase_fold"/>
</dbReference>
<organism evidence="3 4">
    <name type="scientific">Colletotrichum fructicola (strain Nara gc5)</name>
    <name type="common">Anthracnose fungus</name>
    <name type="synonym">Colletotrichum gloeosporioides (strain Nara gc5)</name>
    <dbReference type="NCBI Taxonomy" id="1213859"/>
    <lineage>
        <taxon>Eukaryota</taxon>
        <taxon>Fungi</taxon>
        <taxon>Dikarya</taxon>
        <taxon>Ascomycota</taxon>
        <taxon>Pezizomycotina</taxon>
        <taxon>Sordariomycetes</taxon>
        <taxon>Hypocreomycetidae</taxon>
        <taxon>Glomerellales</taxon>
        <taxon>Glomerellaceae</taxon>
        <taxon>Colletotrichum</taxon>
        <taxon>Colletotrichum gloeosporioides species complex</taxon>
    </lineage>
</organism>
<evidence type="ECO:0000259" key="2">
    <source>
        <dbReference type="Pfam" id="PF20183"/>
    </source>
</evidence>
<comment type="caution">
    <text evidence="3">The sequence shown here is derived from an EMBL/GenBank/DDBJ whole genome shotgun (WGS) entry which is preliminary data.</text>
</comment>
<keyword evidence="3" id="KW-0808">Transferase</keyword>
<dbReference type="GO" id="GO:0016740">
    <property type="term" value="F:transferase activity"/>
    <property type="evidence" value="ECO:0007669"/>
    <property type="project" value="UniProtKB-KW"/>
</dbReference>
<dbReference type="GO" id="GO:0046464">
    <property type="term" value="P:acylglycerol catabolic process"/>
    <property type="evidence" value="ECO:0007669"/>
    <property type="project" value="TreeGrafter"/>
</dbReference>
<dbReference type="InterPro" id="IPR000073">
    <property type="entry name" value="AB_hydrolase_1"/>
</dbReference>
<sequence length="656" mass="73898">MATTPARSNGAQPSQNLNWEQIPLTVNGTAISVSTVRCDGSADPILFLHGFGSTKEDYTDISLHPSLSKYPIIAYDAPGSGSSTIADYSALSMPFLVAVAEAVLKTYGVKKYHLVGHSMGGLTALLLAQRNPGSVLSFTNIKGNLAPEDCFLSRQILDFPAEDPEMFVTEFMERTRQSAFFGNGVYAAAFIAKVRTEAIRPTFESMVEYSDNGDLMEIFKGLACPRMFMFGVQHATLSYLPAIAKAGVELAEIPKSGHFVITPMTIPDDSNQFSVSPDMARRKSHSARHQYQWGFQTLPYELRHHILEDLRKQADPKQRFSAWAHVSREWQHFFEPDTFERLSLQIPGPDIRQLKYVVVNGRQKLVRKISLHVHLACCSRREGNEFEDEFTKKANIKVFSGAILNLFTVLSRWKQDASGQGLTFELSASSPSYYPHRECGRYRTAIQDRASKQRLLGALLDINFNSPSSSIPSVPVITSFSMNQRSHRKMSASAMAVLLASMPCLRDVNYQPVWVWSSFAYRDRECERECYARNLAISSLFRSVYISPSIQDLSLWEAQHHDRRIYQRRVPESLVSVAVLASYRLHNFVILNVIDAAQFFKCHESMAQGLSRSLDYAHWPNLMYLCLTTERGKDNLDVLLENGHETDCIGELENQP</sequence>
<dbReference type="Gene3D" id="3.40.50.1820">
    <property type="entry name" value="alpha/beta hydrolase"/>
    <property type="match status" value="1"/>
</dbReference>
<dbReference type="SUPFAM" id="SSF53474">
    <property type="entry name" value="alpha/beta-Hydrolases"/>
    <property type="match status" value="1"/>
</dbReference>
<dbReference type="AlphaFoldDB" id="A0A7J6IQ33"/>
<dbReference type="OrthoDB" id="190201at2759"/>
<dbReference type="Pfam" id="PF00561">
    <property type="entry name" value="Abhydrolase_1"/>
    <property type="match status" value="1"/>
</dbReference>
<name>A0A7J6IQ33_COLFN</name>
<protein>
    <submittedName>
        <fullName evidence="3">Dihydrolipoyllysine-residue acetyltransferase component of acetoin cleaving system</fullName>
    </submittedName>
</protein>
<dbReference type="RefSeq" id="XP_031879775.2">
    <property type="nucleotide sequence ID" value="XM_032023475.2"/>
</dbReference>
<gene>
    <name evidence="3" type="primary">acoC-0</name>
    <name evidence="3" type="ORF">CGGC5_v014152</name>
</gene>
<dbReference type="GO" id="GO:0047372">
    <property type="term" value="F:monoacylglycerol lipase activity"/>
    <property type="evidence" value="ECO:0007669"/>
    <property type="project" value="TreeGrafter"/>
</dbReference>
<evidence type="ECO:0000313" key="4">
    <source>
        <dbReference type="Proteomes" id="UP000011096"/>
    </source>
</evidence>
<evidence type="ECO:0000259" key="1">
    <source>
        <dbReference type="Pfam" id="PF00561"/>
    </source>
</evidence>
<dbReference type="EMBL" id="ANPB02000008">
    <property type="protein sequence ID" value="KAF4478301.1"/>
    <property type="molecule type" value="Genomic_DNA"/>
</dbReference>
<proteinExistence type="predicted"/>
<dbReference type="PANTHER" id="PTHR43798">
    <property type="entry name" value="MONOACYLGLYCEROL LIPASE"/>
    <property type="match status" value="1"/>
</dbReference>
<keyword evidence="4" id="KW-1185">Reference proteome</keyword>
<feature type="domain" description="AB hydrolase-1" evidence="1">
    <location>
        <begin position="44"/>
        <end position="175"/>
    </location>
</feature>
<dbReference type="Pfam" id="PF20183">
    <property type="entry name" value="DUF6546"/>
    <property type="match status" value="1"/>
</dbReference>
<accession>A0A7J6IQ33</accession>
<feature type="domain" description="DUF6546" evidence="2">
    <location>
        <begin position="548"/>
        <end position="632"/>
    </location>
</feature>
<dbReference type="InParanoid" id="A0A7J6IQ33"/>
<dbReference type="PANTHER" id="PTHR43798:SF5">
    <property type="entry name" value="MONOACYLGLYCEROL LIPASE ABHD6"/>
    <property type="match status" value="1"/>
</dbReference>
<reference evidence="3 4" key="1">
    <citation type="submission" date="2012-08" db="EMBL/GenBank/DDBJ databases">
        <authorList>
            <person name="Gan P.H.P."/>
            <person name="Ikeda K."/>
            <person name="Irieda H."/>
            <person name="Narusaka M."/>
            <person name="O'Connell R.J."/>
            <person name="Narusaka Y."/>
            <person name="Takano Y."/>
            <person name="Kubo Y."/>
            <person name="Shirasu K."/>
        </authorList>
    </citation>
    <scope>NUCLEOTIDE SEQUENCE [LARGE SCALE GENOMIC DNA]</scope>
    <source>
        <strain evidence="3 4">Nara gc5</strain>
    </source>
</reference>
<dbReference type="InterPro" id="IPR046676">
    <property type="entry name" value="DUF6546"/>
</dbReference>
<dbReference type="InterPro" id="IPR050266">
    <property type="entry name" value="AB_hydrolase_sf"/>
</dbReference>